<evidence type="ECO:0000313" key="1">
    <source>
        <dbReference type="Proteomes" id="UP000504637"/>
    </source>
</evidence>
<protein>
    <submittedName>
        <fullName evidence="2">Uncharacterized protein</fullName>
    </submittedName>
</protein>
<reference evidence="2" key="1">
    <citation type="submission" date="2020-01" db="EMBL/GenBank/DDBJ databases">
        <authorList>
            <consortium name="DOE Joint Genome Institute"/>
            <person name="Haridas S."/>
            <person name="Albert R."/>
            <person name="Binder M."/>
            <person name="Bloem J."/>
            <person name="Labutti K."/>
            <person name="Salamov A."/>
            <person name="Andreopoulos B."/>
            <person name="Baker S.E."/>
            <person name="Barry K."/>
            <person name="Bills G."/>
            <person name="Bluhm B.H."/>
            <person name="Cannon C."/>
            <person name="Castanera R."/>
            <person name="Culley D.E."/>
            <person name="Daum C."/>
            <person name="Ezra D."/>
            <person name="Gonzalez J.B."/>
            <person name="Henrissat B."/>
            <person name="Kuo A."/>
            <person name="Liang C."/>
            <person name="Lipzen A."/>
            <person name="Lutzoni F."/>
            <person name="Magnuson J."/>
            <person name="Mondo S."/>
            <person name="Nolan M."/>
            <person name="Ohm R."/>
            <person name="Pangilinan J."/>
            <person name="Park H.-J."/>
            <person name="Ramirez L."/>
            <person name="Alfaro M."/>
            <person name="Sun H."/>
            <person name="Tritt A."/>
            <person name="Yoshinaga Y."/>
            <person name="Zwiers L.-H."/>
            <person name="Turgeon B.G."/>
            <person name="Goodwin S.B."/>
            <person name="Spatafora J.W."/>
            <person name="Crous P.W."/>
            <person name="Grigoriev I.V."/>
        </authorList>
    </citation>
    <scope>NUCLEOTIDE SEQUENCE</scope>
    <source>
        <strain evidence="2">CBS 342.82</strain>
    </source>
</reference>
<reference evidence="2" key="2">
    <citation type="submission" date="2020-04" db="EMBL/GenBank/DDBJ databases">
        <authorList>
            <consortium name="NCBI Genome Project"/>
        </authorList>
    </citation>
    <scope>NUCLEOTIDE SEQUENCE</scope>
    <source>
        <strain evidence="2">CBS 342.82</strain>
    </source>
</reference>
<dbReference type="Proteomes" id="UP000504637">
    <property type="component" value="Unplaced"/>
</dbReference>
<dbReference type="RefSeq" id="XP_033458997.1">
    <property type="nucleotide sequence ID" value="XM_033599801.1"/>
</dbReference>
<sequence length="98" mass="10363">MDSFSALAITSIPSLALSPFSDRRQNGHSIQVALGPLVTNFPSAFYRTICRSARGARTDSAVLAALDPPFIVHELESLGQGGSYIARAPDLDSRGVGM</sequence>
<dbReference type="GeneID" id="54357600"/>
<dbReference type="AlphaFoldDB" id="A0A6J3M1S2"/>
<reference evidence="2" key="3">
    <citation type="submission" date="2025-08" db="UniProtKB">
        <authorList>
            <consortium name="RefSeq"/>
        </authorList>
    </citation>
    <scope>IDENTIFICATION</scope>
    <source>
        <strain evidence="2">CBS 342.82</strain>
    </source>
</reference>
<gene>
    <name evidence="2" type="ORF">K489DRAFT_229355</name>
</gene>
<name>A0A6J3M1S2_9PEZI</name>
<keyword evidence="1" id="KW-1185">Reference proteome</keyword>
<evidence type="ECO:0000313" key="2">
    <source>
        <dbReference type="RefSeq" id="XP_033458997.1"/>
    </source>
</evidence>
<proteinExistence type="predicted"/>
<accession>A0A6J3M1S2</accession>
<organism evidence="2">
    <name type="scientific">Dissoconium aciculare CBS 342.82</name>
    <dbReference type="NCBI Taxonomy" id="1314786"/>
    <lineage>
        <taxon>Eukaryota</taxon>
        <taxon>Fungi</taxon>
        <taxon>Dikarya</taxon>
        <taxon>Ascomycota</taxon>
        <taxon>Pezizomycotina</taxon>
        <taxon>Dothideomycetes</taxon>
        <taxon>Dothideomycetidae</taxon>
        <taxon>Mycosphaerellales</taxon>
        <taxon>Dissoconiaceae</taxon>
        <taxon>Dissoconium</taxon>
    </lineage>
</organism>